<reference evidence="2 3" key="1">
    <citation type="submission" date="2021-07" db="EMBL/GenBank/DDBJ databases">
        <title>The Aristolochia fimbriata genome: insights into angiosperm evolution, floral development and chemical biosynthesis.</title>
        <authorList>
            <person name="Jiao Y."/>
        </authorList>
    </citation>
    <scope>NUCLEOTIDE SEQUENCE [LARGE SCALE GENOMIC DNA]</scope>
    <source>
        <strain evidence="2">IBCAS-2021</strain>
        <tissue evidence="2">Leaf</tissue>
    </source>
</reference>
<dbReference type="Proteomes" id="UP000825729">
    <property type="component" value="Unassembled WGS sequence"/>
</dbReference>
<gene>
    <name evidence="2" type="ORF">H6P81_001900</name>
</gene>
<accession>A0AAV7FBG9</accession>
<keyword evidence="3" id="KW-1185">Reference proteome</keyword>
<feature type="region of interest" description="Disordered" evidence="1">
    <location>
        <begin position="108"/>
        <end position="142"/>
    </location>
</feature>
<name>A0AAV7FBG9_ARIFI</name>
<sequence>MSSISQLLDRKPNLRPIWKAGIERRSELDPTVDIGQICDEVVDQIDSISPRHTKILIDGVLIEYKKRLDQVYDYVNQIMEEAWTKSAPDPTILPRGKEKARYEDVTLLDMGDDPTTSNMTENAEQDTRRPFPTKRKAKGSPSACVIDTERTIISGPIFQDWLGSTSDIEGRKKWTCPQRKTVSELIELPPGAIISGFDTVTGQVHYPAPILALWRECSNAHLQNDSASRRMSSGEHQEPSSTSARQRPNQKDTSAFPFFDDFLRGDGFQELKLSIEKDMTIHENTQLRDAALLTPGSSGSSSEPGRTPCAYSGHDSFQMAMGPELPSIGRVKLKQRTSSNKSFGSLEDIPLQDPTYKDITLQVTETETGLTMLPIPPGFKPPDAGTTAGFEPPDAGATAGFKPPDAGTTAGSLDAGTTAGFKPPDAGTTAGLFLHPCNE</sequence>
<evidence type="ECO:0000256" key="1">
    <source>
        <dbReference type="SAM" id="MobiDB-lite"/>
    </source>
</evidence>
<evidence type="ECO:0000313" key="2">
    <source>
        <dbReference type="EMBL" id="KAG9457392.1"/>
    </source>
</evidence>
<organism evidence="2 3">
    <name type="scientific">Aristolochia fimbriata</name>
    <name type="common">White veined hardy Dutchman's pipe vine</name>
    <dbReference type="NCBI Taxonomy" id="158543"/>
    <lineage>
        <taxon>Eukaryota</taxon>
        <taxon>Viridiplantae</taxon>
        <taxon>Streptophyta</taxon>
        <taxon>Embryophyta</taxon>
        <taxon>Tracheophyta</taxon>
        <taxon>Spermatophyta</taxon>
        <taxon>Magnoliopsida</taxon>
        <taxon>Magnoliidae</taxon>
        <taxon>Piperales</taxon>
        <taxon>Aristolochiaceae</taxon>
        <taxon>Aristolochia</taxon>
    </lineage>
</organism>
<feature type="region of interest" description="Disordered" evidence="1">
    <location>
        <begin position="382"/>
        <end position="439"/>
    </location>
</feature>
<feature type="region of interest" description="Disordered" evidence="1">
    <location>
        <begin position="226"/>
        <end position="258"/>
    </location>
</feature>
<dbReference type="AlphaFoldDB" id="A0AAV7FBG9"/>
<evidence type="ECO:0000313" key="3">
    <source>
        <dbReference type="Proteomes" id="UP000825729"/>
    </source>
</evidence>
<feature type="compositionally biased region" description="Polar residues" evidence="1">
    <location>
        <begin position="239"/>
        <end position="253"/>
    </location>
</feature>
<protein>
    <submittedName>
        <fullName evidence="2">Uncharacterized protein</fullName>
    </submittedName>
</protein>
<comment type="caution">
    <text evidence="2">The sequence shown here is derived from an EMBL/GenBank/DDBJ whole genome shotgun (WGS) entry which is preliminary data.</text>
</comment>
<dbReference type="EMBL" id="JAINDJ010000002">
    <property type="protein sequence ID" value="KAG9457392.1"/>
    <property type="molecule type" value="Genomic_DNA"/>
</dbReference>
<proteinExistence type="predicted"/>